<evidence type="ECO:0008006" key="4">
    <source>
        <dbReference type="Google" id="ProtNLM"/>
    </source>
</evidence>
<organism evidence="2 3">
    <name type="scientific">Streblomastix strix</name>
    <dbReference type="NCBI Taxonomy" id="222440"/>
    <lineage>
        <taxon>Eukaryota</taxon>
        <taxon>Metamonada</taxon>
        <taxon>Preaxostyla</taxon>
        <taxon>Oxymonadida</taxon>
        <taxon>Streblomastigidae</taxon>
        <taxon>Streblomastix</taxon>
    </lineage>
</organism>
<comment type="caution">
    <text evidence="2">The sequence shown here is derived from an EMBL/GenBank/DDBJ whole genome shotgun (WGS) entry which is preliminary data.</text>
</comment>
<proteinExistence type="predicted"/>
<dbReference type="GO" id="GO:0003676">
    <property type="term" value="F:nucleic acid binding"/>
    <property type="evidence" value="ECO:0007669"/>
    <property type="project" value="InterPro"/>
</dbReference>
<sequence length="237" mass="27747">MDRGVALSLAKKKQINEKNEKKKFSPTKITQRPRVPHETVRQELFHRNNLHEPKKRGPKPKKTEIIFSDEKKFRYDKPDGWAYYWYSLDEKDDDSLYNKDQGKFKGVMVHATISSAGILSLDRLQGSITADVWLELLPSKILPSIHNAHGKQFKYQIDNASCYKNKETLKDLEIENIWSFMVRKVYVDLVNYENEEDLQAEIQRAGRKITKKDILPLINSFKKRLTELLKRGGKNVQ</sequence>
<evidence type="ECO:0000256" key="1">
    <source>
        <dbReference type="SAM" id="MobiDB-lite"/>
    </source>
</evidence>
<reference evidence="2 3" key="1">
    <citation type="submission" date="2019-03" db="EMBL/GenBank/DDBJ databases">
        <title>Single cell metagenomics reveals metabolic interactions within the superorganism composed of flagellate Streblomastix strix and complex community of Bacteroidetes bacteria on its surface.</title>
        <authorList>
            <person name="Treitli S.C."/>
            <person name="Kolisko M."/>
            <person name="Husnik F."/>
            <person name="Keeling P."/>
            <person name="Hampl V."/>
        </authorList>
    </citation>
    <scope>NUCLEOTIDE SEQUENCE [LARGE SCALE GENOMIC DNA]</scope>
    <source>
        <strain evidence="2">ST1C</strain>
    </source>
</reference>
<name>A0A5J4TP39_9EUKA</name>
<accession>A0A5J4TP39</accession>
<feature type="region of interest" description="Disordered" evidence="1">
    <location>
        <begin position="1"/>
        <end position="36"/>
    </location>
</feature>
<gene>
    <name evidence="2" type="ORF">EZS28_044229</name>
</gene>
<dbReference type="Gene3D" id="3.30.420.10">
    <property type="entry name" value="Ribonuclease H-like superfamily/Ribonuclease H"/>
    <property type="match status" value="1"/>
</dbReference>
<evidence type="ECO:0000313" key="2">
    <source>
        <dbReference type="EMBL" id="KAA6360244.1"/>
    </source>
</evidence>
<evidence type="ECO:0000313" key="3">
    <source>
        <dbReference type="Proteomes" id="UP000324800"/>
    </source>
</evidence>
<dbReference type="Proteomes" id="UP000324800">
    <property type="component" value="Unassembled WGS sequence"/>
</dbReference>
<dbReference type="EMBL" id="SNRW01027204">
    <property type="protein sequence ID" value="KAA6360244.1"/>
    <property type="molecule type" value="Genomic_DNA"/>
</dbReference>
<dbReference type="AlphaFoldDB" id="A0A5J4TP39"/>
<protein>
    <recommendedName>
        <fullName evidence="4">Tc1-like transposase DDE domain-containing protein</fullName>
    </recommendedName>
</protein>
<dbReference type="InterPro" id="IPR036397">
    <property type="entry name" value="RNaseH_sf"/>
</dbReference>
<feature type="compositionally biased region" description="Basic and acidic residues" evidence="1">
    <location>
        <begin position="14"/>
        <end position="23"/>
    </location>
</feature>